<accession>A0A6L2PZZ5</accession>
<dbReference type="EMBL" id="BLKM01000606">
    <property type="protein sequence ID" value="GFG36118.1"/>
    <property type="molecule type" value="Genomic_DNA"/>
</dbReference>
<keyword evidence="2" id="KW-1185">Reference proteome</keyword>
<evidence type="ECO:0000313" key="1">
    <source>
        <dbReference type="EMBL" id="GFG36118.1"/>
    </source>
</evidence>
<proteinExistence type="predicted"/>
<dbReference type="InParanoid" id="A0A6L2PZZ5"/>
<dbReference type="Proteomes" id="UP000502823">
    <property type="component" value="Unassembled WGS sequence"/>
</dbReference>
<name>A0A6L2PZZ5_COPFO</name>
<reference evidence="2" key="1">
    <citation type="submission" date="2020-01" db="EMBL/GenBank/DDBJ databases">
        <title>Draft genome sequence of the Termite Coptotermes fromosanus.</title>
        <authorList>
            <person name="Itakura S."/>
            <person name="Yosikawa Y."/>
            <person name="Umezawa K."/>
        </authorList>
    </citation>
    <scope>NUCLEOTIDE SEQUENCE [LARGE SCALE GENOMIC DNA]</scope>
</reference>
<comment type="caution">
    <text evidence="1">The sequence shown here is derived from an EMBL/GenBank/DDBJ whole genome shotgun (WGS) entry which is preliminary data.</text>
</comment>
<dbReference type="AlphaFoldDB" id="A0A6L2PZZ5"/>
<organism evidence="1 2">
    <name type="scientific">Coptotermes formosanus</name>
    <name type="common">Formosan subterranean termite</name>
    <dbReference type="NCBI Taxonomy" id="36987"/>
    <lineage>
        <taxon>Eukaryota</taxon>
        <taxon>Metazoa</taxon>
        <taxon>Ecdysozoa</taxon>
        <taxon>Arthropoda</taxon>
        <taxon>Hexapoda</taxon>
        <taxon>Insecta</taxon>
        <taxon>Pterygota</taxon>
        <taxon>Neoptera</taxon>
        <taxon>Polyneoptera</taxon>
        <taxon>Dictyoptera</taxon>
        <taxon>Blattodea</taxon>
        <taxon>Blattoidea</taxon>
        <taxon>Termitoidae</taxon>
        <taxon>Rhinotermitidae</taxon>
        <taxon>Coptotermes</taxon>
    </lineage>
</organism>
<dbReference type="PANTHER" id="PTHR46114:SF1">
    <property type="entry name" value="ZAD DOMAIN-CONTAINING PROTEIN"/>
    <property type="match status" value="1"/>
</dbReference>
<protein>
    <submittedName>
        <fullName evidence="1">Uncharacterized protein</fullName>
    </submittedName>
</protein>
<sequence length="223" mass="25757">MVCCDLKVLCMLLGQQQRYATFLCYISEWDSQSQDKHWTQRQWTQTTGLILGFKNILRKSLVDPEKITLPPLHIKLGLMKQSVKALDGHGNYFNYLSNKFPALSQVKIKEGIFVGTQIRALTKNKMFGESMTPAEREAWISFKEVIDKFLRNNEDANYEQVVNNMLEKCKVLGRKMSLKLHFLFSHLDQFSEDLVAVSKEQGERFHQDVKETEGGARDGGVYR</sequence>
<gene>
    <name evidence="1" type="ORF">Cfor_03760</name>
</gene>
<dbReference type="OrthoDB" id="6622005at2759"/>
<evidence type="ECO:0000313" key="2">
    <source>
        <dbReference type="Proteomes" id="UP000502823"/>
    </source>
</evidence>
<dbReference type="PANTHER" id="PTHR46114">
    <property type="entry name" value="APPLE DOMAIN-CONTAINING PROTEIN"/>
    <property type="match status" value="1"/>
</dbReference>